<dbReference type="KEGG" id="drc:G0Q07_16265"/>
<name>A0A6C0RI06_9BACT</name>
<proteinExistence type="predicted"/>
<dbReference type="Gene3D" id="3.30.1370.110">
    <property type="match status" value="1"/>
</dbReference>
<organism evidence="2 3">
    <name type="scientific">Draconibacterium halophilum</name>
    <dbReference type="NCBI Taxonomy" id="2706887"/>
    <lineage>
        <taxon>Bacteria</taxon>
        <taxon>Pseudomonadati</taxon>
        <taxon>Bacteroidota</taxon>
        <taxon>Bacteroidia</taxon>
        <taxon>Marinilabiliales</taxon>
        <taxon>Prolixibacteraceae</taxon>
        <taxon>Draconibacterium</taxon>
    </lineage>
</organism>
<accession>A0A6C0RI06</accession>
<feature type="domain" description="Smr" evidence="1">
    <location>
        <begin position="243"/>
        <end position="307"/>
    </location>
</feature>
<gene>
    <name evidence="2" type="ORF">G0Q07_16265</name>
</gene>
<evidence type="ECO:0000259" key="1">
    <source>
        <dbReference type="PROSITE" id="PS50828"/>
    </source>
</evidence>
<dbReference type="Pfam" id="PF01713">
    <property type="entry name" value="Smr"/>
    <property type="match status" value="1"/>
</dbReference>
<dbReference type="InterPro" id="IPR002625">
    <property type="entry name" value="Smr_dom"/>
</dbReference>
<dbReference type="PROSITE" id="PS50828">
    <property type="entry name" value="SMR"/>
    <property type="match status" value="1"/>
</dbReference>
<dbReference type="InterPro" id="IPR036063">
    <property type="entry name" value="Smr_dom_sf"/>
</dbReference>
<dbReference type="AlphaFoldDB" id="A0A6C0RI06"/>
<dbReference type="RefSeq" id="WP_163348149.1">
    <property type="nucleotide sequence ID" value="NZ_CP048409.1"/>
</dbReference>
<evidence type="ECO:0000313" key="2">
    <source>
        <dbReference type="EMBL" id="QIA09173.1"/>
    </source>
</evidence>
<reference evidence="2 3" key="1">
    <citation type="submission" date="2020-02" db="EMBL/GenBank/DDBJ databases">
        <title>Genome sequencing for Draconibacterium sp. strain M1.</title>
        <authorList>
            <person name="Park S.-J."/>
        </authorList>
    </citation>
    <scope>NUCLEOTIDE SEQUENCE [LARGE SCALE GENOMIC DNA]</scope>
    <source>
        <strain evidence="2 3">M1</strain>
    </source>
</reference>
<dbReference type="Gene3D" id="2.60.40.1600">
    <property type="entry name" value="Smr-associated-like"/>
    <property type="match status" value="1"/>
</dbReference>
<dbReference type="SUPFAM" id="SSF158949">
    <property type="entry name" value="Smr-associated domain-like"/>
    <property type="match status" value="1"/>
</dbReference>
<dbReference type="Proteomes" id="UP000474630">
    <property type="component" value="Chromosome"/>
</dbReference>
<dbReference type="EMBL" id="CP048409">
    <property type="protein sequence ID" value="QIA09173.1"/>
    <property type="molecule type" value="Genomic_DNA"/>
</dbReference>
<sequence>MPYPIKELVNVSAPEMNVRSNEPAQHEAPVEVESEPEYIEPKGEIINGKNTAEFYFCFVPEDPKNPLSGEIELYLVNDSNFTVLFNYSYIKTDGVEAVKQGTVRSNSKEKIDALVQEELSDLPDFGFQLIYFRETESEWNTPMVKKFRVNPVKFYKESTFRENSYFKKNALVLKITSDAFQTELDKLTQDDFKKVVKAKEVVEAPKRKKRKRTSEEVVIDLHITELLDDSEGLSNREMLDIQMETVESEMNLAIKNHTKRIVFIHGVGQGVLKQQVSDLLKRKFKKYYFQDASFKEYGYGATMVILRKG</sequence>
<dbReference type="InterPro" id="IPR018598">
    <property type="entry name" value="DUF2027"/>
</dbReference>
<dbReference type="Pfam" id="PF09640">
    <property type="entry name" value="DUF2027"/>
    <property type="match status" value="1"/>
</dbReference>
<evidence type="ECO:0000313" key="3">
    <source>
        <dbReference type="Proteomes" id="UP000474630"/>
    </source>
</evidence>
<keyword evidence="3" id="KW-1185">Reference proteome</keyword>
<dbReference type="InterPro" id="IPR036781">
    <property type="entry name" value="Smr_assoc-like_sf"/>
</dbReference>
<protein>
    <submittedName>
        <fullName evidence="2">DUF2027 domain-containing protein</fullName>
    </submittedName>
</protein>